<comment type="caution">
    <text evidence="1">The sequence shown here is derived from an EMBL/GenBank/DDBJ whole genome shotgun (WGS) entry which is preliminary data.</text>
</comment>
<dbReference type="AlphaFoldDB" id="A0A0F9L461"/>
<gene>
    <name evidence="1" type="ORF">LCGC14_1258060</name>
</gene>
<name>A0A0F9L461_9ZZZZ</name>
<sequence length="120" mass="12858">MARETDIQRLLPLGELSLPPVELRVFESGPAVQADALIEAQWQGQRVRFLAEVKKLATPKSLRQAIATAREAASPPETYPMVIVPYLSSDKLQKLEAAGVSGLDLCGNGVLVVGEDAGFS</sequence>
<accession>A0A0F9L461</accession>
<organism evidence="1">
    <name type="scientific">marine sediment metagenome</name>
    <dbReference type="NCBI Taxonomy" id="412755"/>
    <lineage>
        <taxon>unclassified sequences</taxon>
        <taxon>metagenomes</taxon>
        <taxon>ecological metagenomes</taxon>
    </lineage>
</organism>
<proteinExistence type="predicted"/>
<reference evidence="1" key="1">
    <citation type="journal article" date="2015" name="Nature">
        <title>Complex archaea that bridge the gap between prokaryotes and eukaryotes.</title>
        <authorList>
            <person name="Spang A."/>
            <person name="Saw J.H."/>
            <person name="Jorgensen S.L."/>
            <person name="Zaremba-Niedzwiedzka K."/>
            <person name="Martijn J."/>
            <person name="Lind A.E."/>
            <person name="van Eijk R."/>
            <person name="Schleper C."/>
            <person name="Guy L."/>
            <person name="Ettema T.J."/>
        </authorList>
    </citation>
    <scope>NUCLEOTIDE SEQUENCE</scope>
</reference>
<dbReference type="EMBL" id="LAZR01006951">
    <property type="protein sequence ID" value="KKM88503.1"/>
    <property type="molecule type" value="Genomic_DNA"/>
</dbReference>
<evidence type="ECO:0000313" key="1">
    <source>
        <dbReference type="EMBL" id="KKM88503.1"/>
    </source>
</evidence>
<protein>
    <submittedName>
        <fullName evidence="1">Uncharacterized protein</fullName>
    </submittedName>
</protein>